<evidence type="ECO:0000313" key="2">
    <source>
        <dbReference type="Proteomes" id="UP000219338"/>
    </source>
</evidence>
<accession>A0A284QRZ1</accession>
<dbReference type="EMBL" id="FUEG01000002">
    <property type="protein sequence ID" value="SJK99236.1"/>
    <property type="molecule type" value="Genomic_DNA"/>
</dbReference>
<sequence length="197" mass="21098">MITRSLYTSLSVSHGRLLSHRLFSVSIPQLDASGPTRFLPIDNSTLGRLGAEAITVFYTCGREREENYGMGVHDSVCTSSSISRVLADSYCSCLHRHCLIPLTPLSCLDTSREGVFGPSDVEPRPGTITSHQAFSLSDLAIRSEAEARVSGQSGWNGVSGLGLSRGFCNVHTSSATSIDLLTWFSRSSRGKAGNAPS</sequence>
<protein>
    <submittedName>
        <fullName evidence="1">Uncharacterized protein</fullName>
    </submittedName>
</protein>
<dbReference type="Proteomes" id="UP000219338">
    <property type="component" value="Unassembled WGS sequence"/>
</dbReference>
<proteinExistence type="predicted"/>
<evidence type="ECO:0000313" key="1">
    <source>
        <dbReference type="EMBL" id="SJK99236.1"/>
    </source>
</evidence>
<dbReference type="AlphaFoldDB" id="A0A284QRZ1"/>
<gene>
    <name evidence="1" type="ORF">ARMOST_02527</name>
</gene>
<organism evidence="1 2">
    <name type="scientific">Armillaria ostoyae</name>
    <name type="common">Armillaria root rot fungus</name>
    <dbReference type="NCBI Taxonomy" id="47428"/>
    <lineage>
        <taxon>Eukaryota</taxon>
        <taxon>Fungi</taxon>
        <taxon>Dikarya</taxon>
        <taxon>Basidiomycota</taxon>
        <taxon>Agaricomycotina</taxon>
        <taxon>Agaricomycetes</taxon>
        <taxon>Agaricomycetidae</taxon>
        <taxon>Agaricales</taxon>
        <taxon>Marasmiineae</taxon>
        <taxon>Physalacriaceae</taxon>
        <taxon>Armillaria</taxon>
    </lineage>
</organism>
<name>A0A284QRZ1_ARMOS</name>
<keyword evidence="2" id="KW-1185">Reference proteome</keyword>
<reference evidence="2" key="1">
    <citation type="journal article" date="2017" name="Nat. Ecol. Evol.">
        <title>Genome expansion and lineage-specific genetic innovations in the forest pathogenic fungi Armillaria.</title>
        <authorList>
            <person name="Sipos G."/>
            <person name="Prasanna A.N."/>
            <person name="Walter M.C."/>
            <person name="O'Connor E."/>
            <person name="Balint B."/>
            <person name="Krizsan K."/>
            <person name="Kiss B."/>
            <person name="Hess J."/>
            <person name="Varga T."/>
            <person name="Slot J."/>
            <person name="Riley R."/>
            <person name="Boka B."/>
            <person name="Rigling D."/>
            <person name="Barry K."/>
            <person name="Lee J."/>
            <person name="Mihaltcheva S."/>
            <person name="LaButti K."/>
            <person name="Lipzen A."/>
            <person name="Waldron R."/>
            <person name="Moloney N.M."/>
            <person name="Sperisen C."/>
            <person name="Kredics L."/>
            <person name="Vagvoelgyi C."/>
            <person name="Patrignani A."/>
            <person name="Fitzpatrick D."/>
            <person name="Nagy I."/>
            <person name="Doyle S."/>
            <person name="Anderson J.B."/>
            <person name="Grigoriev I.V."/>
            <person name="Gueldener U."/>
            <person name="Muensterkoetter M."/>
            <person name="Nagy L.G."/>
        </authorList>
    </citation>
    <scope>NUCLEOTIDE SEQUENCE [LARGE SCALE GENOMIC DNA]</scope>
    <source>
        <strain evidence="2">C18/9</strain>
    </source>
</reference>